<name>A0ABV9GPJ7_9BACL</name>
<keyword evidence="2" id="KW-0946">Virion</keyword>
<protein>
    <submittedName>
        <fullName evidence="2">Spore coat protein GerQ</fullName>
    </submittedName>
</protein>
<feature type="region of interest" description="Disordered" evidence="1">
    <location>
        <begin position="1"/>
        <end position="65"/>
    </location>
</feature>
<reference evidence="3" key="1">
    <citation type="journal article" date="2019" name="Int. J. Syst. Evol. Microbiol.">
        <title>The Global Catalogue of Microorganisms (GCM) 10K type strain sequencing project: providing services to taxonomists for standard genome sequencing and annotation.</title>
        <authorList>
            <consortium name="The Broad Institute Genomics Platform"/>
            <consortium name="The Broad Institute Genome Sequencing Center for Infectious Disease"/>
            <person name="Wu L."/>
            <person name="Ma J."/>
        </authorList>
    </citation>
    <scope>NUCLEOTIDE SEQUENCE [LARGE SCALE GENOMIC DNA]</scope>
    <source>
        <strain evidence="3">CGMCC 1.16306</strain>
    </source>
</reference>
<dbReference type="PIRSF" id="PIRSF038931">
    <property type="entry name" value="GerQ"/>
    <property type="match status" value="1"/>
</dbReference>
<evidence type="ECO:0000313" key="2">
    <source>
        <dbReference type="EMBL" id="MFC4619922.1"/>
    </source>
</evidence>
<keyword evidence="2" id="KW-0167">Capsid protein</keyword>
<dbReference type="RefSeq" id="WP_376847010.1">
    <property type="nucleotide sequence ID" value="NZ_JBHSFW010000013.1"/>
</dbReference>
<evidence type="ECO:0000256" key="1">
    <source>
        <dbReference type="SAM" id="MobiDB-lite"/>
    </source>
</evidence>
<evidence type="ECO:0000313" key="3">
    <source>
        <dbReference type="Proteomes" id="UP001596022"/>
    </source>
</evidence>
<gene>
    <name evidence="2" type="primary">gerQ</name>
    <name evidence="2" type="ORF">ACFO4N_14510</name>
</gene>
<dbReference type="Pfam" id="PF09671">
    <property type="entry name" value="Spore_GerQ"/>
    <property type="match status" value="1"/>
</dbReference>
<dbReference type="EMBL" id="JBHSFW010000013">
    <property type="protein sequence ID" value="MFC4619922.1"/>
    <property type="molecule type" value="Genomic_DNA"/>
</dbReference>
<accession>A0ABV9GPJ7</accession>
<feature type="compositionally biased region" description="Low complexity" evidence="1">
    <location>
        <begin position="51"/>
        <end position="62"/>
    </location>
</feature>
<dbReference type="NCBIfam" id="TIGR02728">
    <property type="entry name" value="spore_gerQ"/>
    <property type="match status" value="1"/>
</dbReference>
<proteinExistence type="predicted"/>
<sequence length="146" mass="16021">MPNQNPQQPSGWPYGTAPYQPQQGHAAYPITTGAAGPGYQPPQVGAQAVSPAQTAPPQGTQPLSAMQQSYIENILRMNREKVATVYMTFEHEGGAESKAFRGEIEAAGRDHVIINDNKTGTRYLLPLIYLDYVTFQGPINYFYPYG</sequence>
<feature type="compositionally biased region" description="Polar residues" evidence="1">
    <location>
        <begin position="1"/>
        <end position="10"/>
    </location>
</feature>
<organism evidence="2 3">
    <name type="scientific">Camelliibacillus cellulosilyticus</name>
    <dbReference type="NCBI Taxonomy" id="2174486"/>
    <lineage>
        <taxon>Bacteria</taxon>
        <taxon>Bacillati</taxon>
        <taxon>Bacillota</taxon>
        <taxon>Bacilli</taxon>
        <taxon>Bacillales</taxon>
        <taxon>Sporolactobacillaceae</taxon>
        <taxon>Camelliibacillus</taxon>
    </lineage>
</organism>
<comment type="caution">
    <text evidence="2">The sequence shown here is derived from an EMBL/GenBank/DDBJ whole genome shotgun (WGS) entry which is preliminary data.</text>
</comment>
<keyword evidence="3" id="KW-1185">Reference proteome</keyword>
<dbReference type="InterPro" id="IPR014099">
    <property type="entry name" value="Spore_coat_GerQ"/>
</dbReference>
<dbReference type="Proteomes" id="UP001596022">
    <property type="component" value="Unassembled WGS sequence"/>
</dbReference>